<dbReference type="GO" id="GO:0000981">
    <property type="term" value="F:DNA-binding transcription factor activity, RNA polymerase II-specific"/>
    <property type="evidence" value="ECO:0007669"/>
    <property type="project" value="InterPro"/>
</dbReference>
<gene>
    <name evidence="8" type="ORF">BDY21DRAFT_392595</name>
</gene>
<dbReference type="GO" id="GO:0000976">
    <property type="term" value="F:transcription cis-regulatory region binding"/>
    <property type="evidence" value="ECO:0007669"/>
    <property type="project" value="TreeGrafter"/>
</dbReference>
<dbReference type="CDD" id="cd00067">
    <property type="entry name" value="GAL4"/>
    <property type="match status" value="1"/>
</dbReference>
<keyword evidence="9" id="KW-1185">Reference proteome</keyword>
<keyword evidence="4" id="KW-0804">Transcription</keyword>
<evidence type="ECO:0000313" key="8">
    <source>
        <dbReference type="EMBL" id="KAF2457304.1"/>
    </source>
</evidence>
<dbReference type="InterPro" id="IPR001138">
    <property type="entry name" value="Zn2Cys6_DnaBD"/>
</dbReference>
<dbReference type="CDD" id="cd12148">
    <property type="entry name" value="fungal_TF_MHR"/>
    <property type="match status" value="1"/>
</dbReference>
<evidence type="ECO:0000313" key="9">
    <source>
        <dbReference type="Proteomes" id="UP000799766"/>
    </source>
</evidence>
<dbReference type="Gene3D" id="4.10.240.10">
    <property type="entry name" value="Zn(2)-C6 fungal-type DNA-binding domain"/>
    <property type="match status" value="1"/>
</dbReference>
<dbReference type="PANTHER" id="PTHR31845">
    <property type="entry name" value="FINGER DOMAIN PROTEIN, PUTATIVE-RELATED"/>
    <property type="match status" value="1"/>
</dbReference>
<feature type="region of interest" description="Disordered" evidence="6">
    <location>
        <begin position="189"/>
        <end position="227"/>
    </location>
</feature>
<dbReference type="Pfam" id="PF00172">
    <property type="entry name" value="Zn_clus"/>
    <property type="match status" value="1"/>
</dbReference>
<evidence type="ECO:0000256" key="1">
    <source>
        <dbReference type="ARBA" id="ARBA00004123"/>
    </source>
</evidence>
<dbReference type="InterPro" id="IPR036864">
    <property type="entry name" value="Zn2-C6_fun-type_DNA-bd_sf"/>
</dbReference>
<reference evidence="8" key="1">
    <citation type="journal article" date="2020" name="Stud. Mycol.">
        <title>101 Dothideomycetes genomes: a test case for predicting lifestyles and emergence of pathogens.</title>
        <authorList>
            <person name="Haridas S."/>
            <person name="Albert R."/>
            <person name="Binder M."/>
            <person name="Bloem J."/>
            <person name="Labutti K."/>
            <person name="Salamov A."/>
            <person name="Andreopoulos B."/>
            <person name="Baker S."/>
            <person name="Barry K."/>
            <person name="Bills G."/>
            <person name="Bluhm B."/>
            <person name="Cannon C."/>
            <person name="Castanera R."/>
            <person name="Culley D."/>
            <person name="Daum C."/>
            <person name="Ezra D."/>
            <person name="Gonzalez J."/>
            <person name="Henrissat B."/>
            <person name="Kuo A."/>
            <person name="Liang C."/>
            <person name="Lipzen A."/>
            <person name="Lutzoni F."/>
            <person name="Magnuson J."/>
            <person name="Mondo S."/>
            <person name="Nolan M."/>
            <person name="Ohm R."/>
            <person name="Pangilinan J."/>
            <person name="Park H.-J."/>
            <person name="Ramirez L."/>
            <person name="Alfaro M."/>
            <person name="Sun H."/>
            <person name="Tritt A."/>
            <person name="Yoshinaga Y."/>
            <person name="Zwiers L.-H."/>
            <person name="Turgeon B."/>
            <person name="Goodwin S."/>
            <person name="Spatafora J."/>
            <person name="Crous P."/>
            <person name="Grigoriev I."/>
        </authorList>
    </citation>
    <scope>NUCLEOTIDE SEQUENCE</scope>
    <source>
        <strain evidence="8">ATCC 16933</strain>
    </source>
</reference>
<keyword evidence="2" id="KW-0805">Transcription regulation</keyword>
<evidence type="ECO:0000256" key="3">
    <source>
        <dbReference type="ARBA" id="ARBA00023125"/>
    </source>
</evidence>
<keyword evidence="5" id="KW-0539">Nucleus</keyword>
<dbReference type="GO" id="GO:0008270">
    <property type="term" value="F:zinc ion binding"/>
    <property type="evidence" value="ECO:0007669"/>
    <property type="project" value="InterPro"/>
</dbReference>
<dbReference type="Proteomes" id="UP000799766">
    <property type="component" value="Unassembled WGS sequence"/>
</dbReference>
<dbReference type="OrthoDB" id="1925334at2759"/>
<feature type="compositionally biased region" description="Pro residues" evidence="6">
    <location>
        <begin position="667"/>
        <end position="676"/>
    </location>
</feature>
<evidence type="ECO:0000256" key="4">
    <source>
        <dbReference type="ARBA" id="ARBA00023163"/>
    </source>
</evidence>
<evidence type="ECO:0000256" key="2">
    <source>
        <dbReference type="ARBA" id="ARBA00023015"/>
    </source>
</evidence>
<keyword evidence="3" id="KW-0238">DNA-binding</keyword>
<dbReference type="PANTHER" id="PTHR31845:SF19">
    <property type="entry name" value="TRANSCRIPTION FACTOR DOMAIN-CONTAINING PROTEIN"/>
    <property type="match status" value="1"/>
</dbReference>
<dbReference type="PROSITE" id="PS00463">
    <property type="entry name" value="ZN2_CY6_FUNGAL_1"/>
    <property type="match status" value="1"/>
</dbReference>
<evidence type="ECO:0000259" key="7">
    <source>
        <dbReference type="PROSITE" id="PS50048"/>
    </source>
</evidence>
<feature type="domain" description="Zn(2)-C6 fungal-type" evidence="7">
    <location>
        <begin position="53"/>
        <end position="84"/>
    </location>
</feature>
<sequence>MAKRSWSLANSAADETDHATSTPPRLFNGGGSNGTKHGTQQPYVPRVSRKVKACAACRKQKIKCLMENGPPCRRCTERNLSCVLNKSLQTLLDERSQWKETVSHDLDHMHSALQGVLKHFSLPLLPPLESHVLDSDDLEVSDDIFDQPAEPPPTALLPSCDSSPRILLQDDALPNVPIESLYQITRPRSLGGEVSDDDKYLSPASANRDGSISGGPGSQGSDLGPIGGVPSNSFSADLVSKSLLSSAEASRLVDLYLGRLDHFMYRIGGAGHSSLSSLRGGGGGGGGGSGDAGSSPILTAAMCTVAALHDPASNHLYESCSSEFRRLLTASMWERGVDKAHLRAMCIGSYWLSDISWTLSGAAIRRAMEVNLNANLYRLDGVDCSIAAAEDAADCLRIWYILWICDQHLATLYGRPAIVREDYSVKGWERLLRSPVATEDDRRMISQVALLNIVAKVRETFGPDKGERVPVTYAGMIADFGRQLDRWFAVWHADLKGEFWMQHHDYIGRFPRRGVQLHYHFAKLHLYSHVFRGLTSPSSYPAPHSTTTFHPFASAAVSSATAILNLLLTDADAGASLAGVPHYLHTMSAFACVFLVKLAAKFPPASTATSSSSSSMRVVGLFRQTRVGRAHLVHLMADGLEKLAVGLLLVRDGSGEDAPGAPLGGPMQPPPAPPPGIDLDPRLSVAHPHAHAHAHAHGVGSHPPPHADPAPLLDSPFQAFFVDSSDFGFIAPAPGGGLGGGPHASSPAQAAAGGSYAAQGAGHGACDGGAAGGPAASYFDLGFPAFGFL</sequence>
<dbReference type="SMART" id="SM00066">
    <property type="entry name" value="GAL4"/>
    <property type="match status" value="1"/>
</dbReference>
<dbReference type="InterPro" id="IPR051089">
    <property type="entry name" value="prtT"/>
</dbReference>
<dbReference type="PROSITE" id="PS50048">
    <property type="entry name" value="ZN2_CY6_FUNGAL_2"/>
    <property type="match status" value="1"/>
</dbReference>
<proteinExistence type="predicted"/>
<dbReference type="EMBL" id="MU001681">
    <property type="protein sequence ID" value="KAF2457304.1"/>
    <property type="molecule type" value="Genomic_DNA"/>
</dbReference>
<organism evidence="8 9">
    <name type="scientific">Lineolata rhizophorae</name>
    <dbReference type="NCBI Taxonomy" id="578093"/>
    <lineage>
        <taxon>Eukaryota</taxon>
        <taxon>Fungi</taxon>
        <taxon>Dikarya</taxon>
        <taxon>Ascomycota</taxon>
        <taxon>Pezizomycotina</taxon>
        <taxon>Dothideomycetes</taxon>
        <taxon>Dothideomycetes incertae sedis</taxon>
        <taxon>Lineolatales</taxon>
        <taxon>Lineolataceae</taxon>
        <taxon>Lineolata</taxon>
    </lineage>
</organism>
<evidence type="ECO:0000256" key="6">
    <source>
        <dbReference type="SAM" id="MobiDB-lite"/>
    </source>
</evidence>
<dbReference type="GO" id="GO:0005634">
    <property type="term" value="C:nucleus"/>
    <property type="evidence" value="ECO:0007669"/>
    <property type="project" value="UniProtKB-SubCell"/>
</dbReference>
<feature type="region of interest" description="Disordered" evidence="6">
    <location>
        <begin position="1"/>
        <end position="42"/>
    </location>
</feature>
<feature type="region of interest" description="Disordered" evidence="6">
    <location>
        <begin position="142"/>
        <end position="161"/>
    </location>
</feature>
<protein>
    <recommendedName>
        <fullName evidence="7">Zn(2)-C6 fungal-type domain-containing protein</fullName>
    </recommendedName>
</protein>
<feature type="region of interest" description="Disordered" evidence="6">
    <location>
        <begin position="656"/>
        <end position="712"/>
    </location>
</feature>
<dbReference type="AlphaFoldDB" id="A0A6A6P0I0"/>
<accession>A0A6A6P0I0</accession>
<evidence type="ECO:0000256" key="5">
    <source>
        <dbReference type="ARBA" id="ARBA00023242"/>
    </source>
</evidence>
<comment type="subcellular location">
    <subcellularLocation>
        <location evidence="1">Nucleus</location>
    </subcellularLocation>
</comment>
<dbReference type="SUPFAM" id="SSF57701">
    <property type="entry name" value="Zn2/Cys6 DNA-binding domain"/>
    <property type="match status" value="1"/>
</dbReference>
<name>A0A6A6P0I0_9PEZI</name>